<evidence type="ECO:0000256" key="35">
    <source>
        <dbReference type="PIRSR" id="PIRSR600542-1"/>
    </source>
</evidence>
<evidence type="ECO:0000256" key="30">
    <source>
        <dbReference type="ARBA" id="ARBA00058613"/>
    </source>
</evidence>
<keyword evidence="6" id="KW-0813">Transport</keyword>
<dbReference type="FunFam" id="3.30.559.10:FF:000001">
    <property type="entry name" value="Carnitine O-acetyltransferase"/>
    <property type="match status" value="1"/>
</dbReference>
<protein>
    <recommendedName>
        <fullName evidence="33">Carnitine O-acetyltransferase</fullName>
        <ecNumber evidence="31">2.3.1.137</ecNumber>
        <ecNumber evidence="32">2.3.1.7</ecNumber>
    </recommendedName>
    <alternativeName>
        <fullName evidence="34">Carnitine acetyltransferase</fullName>
    </alternativeName>
</protein>
<dbReference type="Pfam" id="PF00755">
    <property type="entry name" value="Carn_acyltransf"/>
    <property type="match status" value="1"/>
</dbReference>
<evidence type="ECO:0000256" key="28">
    <source>
        <dbReference type="ARBA" id="ARBA00052568"/>
    </source>
</evidence>
<evidence type="ECO:0000256" key="21">
    <source>
        <dbReference type="ARBA" id="ARBA00051087"/>
    </source>
</evidence>
<dbReference type="PANTHER" id="PTHR22589:SF103">
    <property type="entry name" value="CARNITINE O-ACETYL-TRANSFERASE, ISOFORM A-RELATED"/>
    <property type="match status" value="1"/>
</dbReference>
<dbReference type="InterPro" id="IPR039551">
    <property type="entry name" value="Cho/carn_acyl_trans"/>
</dbReference>
<evidence type="ECO:0000256" key="25">
    <source>
        <dbReference type="ARBA" id="ARBA00051955"/>
    </source>
</evidence>
<feature type="active site" description="Proton acceptor" evidence="35">
    <location>
        <position position="324"/>
    </location>
</feature>
<dbReference type="EC" id="2.3.1.137" evidence="31"/>
<dbReference type="GO" id="GO:0019254">
    <property type="term" value="P:carnitine metabolic process, CoA-linked"/>
    <property type="evidence" value="ECO:0007669"/>
    <property type="project" value="TreeGrafter"/>
</dbReference>
<comment type="catalytic activity">
    <reaction evidence="28">
        <text>acetoacetyl-CoA + (R)-carnitine = O-3-oxobutanoyl-(R)-carnitine + CoA</text>
        <dbReference type="Rhea" id="RHEA:44996"/>
        <dbReference type="ChEBI" id="CHEBI:16347"/>
        <dbReference type="ChEBI" id="CHEBI:57286"/>
        <dbReference type="ChEBI" id="CHEBI:57287"/>
        <dbReference type="ChEBI" id="CHEBI:84841"/>
    </reaction>
    <physiologicalReaction direction="left-to-right" evidence="28">
        <dbReference type="Rhea" id="RHEA:44997"/>
    </physiologicalReaction>
</comment>
<dbReference type="Gene3D" id="3.30.559.10">
    <property type="entry name" value="Chloramphenicol acetyltransferase-like domain"/>
    <property type="match status" value="1"/>
</dbReference>
<dbReference type="STRING" id="400727.A0A2T7NKC8"/>
<evidence type="ECO:0000256" key="5">
    <source>
        <dbReference type="ARBA" id="ARBA00011245"/>
    </source>
</evidence>
<keyword evidence="8" id="KW-0999">Mitochondrion inner membrane</keyword>
<dbReference type="EMBL" id="PZQS01000011">
    <property type="protein sequence ID" value="PVD21630.1"/>
    <property type="molecule type" value="Genomic_DNA"/>
</dbReference>
<evidence type="ECO:0000256" key="16">
    <source>
        <dbReference type="ARBA" id="ARBA00023315"/>
    </source>
</evidence>
<comment type="catalytic activity">
    <reaction evidence="25">
        <text>2-methylpropanoyl-CoA + (R)-carnitine = O-isobutanoyl-(R)-carnitine + CoA</text>
        <dbReference type="Rhea" id="RHEA:44988"/>
        <dbReference type="ChEBI" id="CHEBI:16347"/>
        <dbReference type="ChEBI" id="CHEBI:57287"/>
        <dbReference type="ChEBI" id="CHEBI:57338"/>
        <dbReference type="ChEBI" id="CHEBI:84838"/>
    </reaction>
    <physiologicalReaction direction="left-to-right" evidence="25">
        <dbReference type="Rhea" id="RHEA:44989"/>
    </physiologicalReaction>
</comment>
<comment type="subunit">
    <text evidence="5">Monomer.</text>
</comment>
<evidence type="ECO:0000256" key="15">
    <source>
        <dbReference type="ARBA" id="ARBA00023140"/>
    </source>
</evidence>
<comment type="catalytic activity">
    <reaction evidence="24">
        <text>3-methylbutanoyl-CoA + (R)-carnitine = O-3-methylbutanoyl-(R)-carnitine + CoA</text>
        <dbReference type="Rhea" id="RHEA:44984"/>
        <dbReference type="ChEBI" id="CHEBI:16347"/>
        <dbReference type="ChEBI" id="CHEBI:57287"/>
        <dbReference type="ChEBI" id="CHEBI:57345"/>
        <dbReference type="ChEBI" id="CHEBI:70819"/>
    </reaction>
    <physiologicalReaction direction="left-to-right" evidence="24">
        <dbReference type="Rhea" id="RHEA:44985"/>
    </physiologicalReaction>
</comment>
<comment type="catalytic activity">
    <reaction evidence="18">
        <text>2-methylbutanoyl-CoA + (R)-carnitine = O-2-methylbutanoyl-(R)-carnitine + CoA</text>
        <dbReference type="Rhea" id="RHEA:44992"/>
        <dbReference type="ChEBI" id="CHEBI:16347"/>
        <dbReference type="ChEBI" id="CHEBI:57287"/>
        <dbReference type="ChEBI" id="CHEBI:57336"/>
        <dbReference type="ChEBI" id="CHEBI:84840"/>
    </reaction>
    <physiologicalReaction direction="left-to-right" evidence="18">
        <dbReference type="Rhea" id="RHEA:44993"/>
    </physiologicalReaction>
</comment>
<comment type="similarity">
    <text evidence="4 36">Belongs to the carnitine/choline acetyltransferase family.</text>
</comment>
<evidence type="ECO:0000256" key="14">
    <source>
        <dbReference type="ARBA" id="ARBA00023136"/>
    </source>
</evidence>
<dbReference type="AlphaFoldDB" id="A0A2T7NKC8"/>
<keyword evidence="13" id="KW-0496">Mitochondrion</keyword>
<evidence type="ECO:0000313" key="39">
    <source>
        <dbReference type="Proteomes" id="UP000245119"/>
    </source>
</evidence>
<dbReference type="GO" id="GO:0005743">
    <property type="term" value="C:mitochondrial inner membrane"/>
    <property type="evidence" value="ECO:0007669"/>
    <property type="project" value="UniProtKB-SubCell"/>
</dbReference>
<comment type="caution">
    <text evidence="38">The sequence shown here is derived from an EMBL/GenBank/DDBJ whole genome shotgun (WGS) entry which is preliminary data.</text>
</comment>
<keyword evidence="14" id="KW-0472">Membrane</keyword>
<name>A0A2T7NKC8_POMCA</name>
<evidence type="ECO:0000256" key="36">
    <source>
        <dbReference type="RuleBase" id="RU003801"/>
    </source>
</evidence>
<keyword evidence="12" id="KW-0443">Lipid metabolism</keyword>
<evidence type="ECO:0000256" key="1">
    <source>
        <dbReference type="ARBA" id="ARBA00004240"/>
    </source>
</evidence>
<evidence type="ECO:0000256" key="4">
    <source>
        <dbReference type="ARBA" id="ARBA00005232"/>
    </source>
</evidence>
<dbReference type="GO" id="GO:0004092">
    <property type="term" value="F:carnitine O-acetyltransferase activity"/>
    <property type="evidence" value="ECO:0007669"/>
    <property type="project" value="UniProtKB-EC"/>
</dbReference>
<evidence type="ECO:0000256" key="10">
    <source>
        <dbReference type="ARBA" id="ARBA00022832"/>
    </source>
</evidence>
<evidence type="ECO:0000256" key="27">
    <source>
        <dbReference type="ARBA" id="ARBA00052310"/>
    </source>
</evidence>
<comment type="subcellular location">
    <subcellularLocation>
        <location evidence="1">Endoplasmic reticulum</location>
    </subcellularLocation>
    <subcellularLocation>
        <location evidence="3">Mitochondrion inner membrane</location>
        <topology evidence="3">Peripheral membrane protein</topology>
        <orientation evidence="3">Matrix side</orientation>
    </subcellularLocation>
    <subcellularLocation>
        <location evidence="2">Peroxisome</location>
    </subcellularLocation>
</comment>
<proteinExistence type="inferred from homology"/>
<evidence type="ECO:0000256" key="31">
    <source>
        <dbReference type="ARBA" id="ARBA00066418"/>
    </source>
</evidence>
<comment type="catalytic activity">
    <reaction evidence="27">
        <text>(R)-carnitine + acetyl-CoA = O-acetyl-(R)-carnitine + CoA</text>
        <dbReference type="Rhea" id="RHEA:21136"/>
        <dbReference type="ChEBI" id="CHEBI:16347"/>
        <dbReference type="ChEBI" id="CHEBI:57287"/>
        <dbReference type="ChEBI" id="CHEBI:57288"/>
        <dbReference type="ChEBI" id="CHEBI:57589"/>
        <dbReference type="EC" id="2.3.1.7"/>
    </reaction>
    <physiologicalReaction direction="left-to-right" evidence="27">
        <dbReference type="Rhea" id="RHEA:21137"/>
    </physiologicalReaction>
</comment>
<dbReference type="OMA" id="FRMYNIC"/>
<comment type="catalytic activity">
    <reaction evidence="23">
        <text>2,6-dimethylheptanoyl-CoA + (R)-carnitine = O-2,6-dimethylheptanoyl-(R)-carnitine + CoA</text>
        <dbReference type="Rhea" id="RHEA:45004"/>
        <dbReference type="ChEBI" id="CHEBI:16347"/>
        <dbReference type="ChEBI" id="CHEBI:57287"/>
        <dbReference type="ChEBI" id="CHEBI:84843"/>
        <dbReference type="ChEBI" id="CHEBI:84847"/>
    </reaction>
    <physiologicalReaction direction="left-to-right" evidence="23">
        <dbReference type="Rhea" id="RHEA:45005"/>
    </physiologicalReaction>
</comment>
<evidence type="ECO:0000256" key="7">
    <source>
        <dbReference type="ARBA" id="ARBA00022679"/>
    </source>
</evidence>
<feature type="domain" description="Choline/carnitine acyltransferase" evidence="37">
    <location>
        <begin position="23"/>
        <end position="590"/>
    </location>
</feature>
<dbReference type="OrthoDB" id="240216at2759"/>
<dbReference type="InterPro" id="IPR042231">
    <property type="entry name" value="Cho/carn_acyl_trans_2"/>
</dbReference>
<evidence type="ECO:0000256" key="22">
    <source>
        <dbReference type="ARBA" id="ARBA00051518"/>
    </source>
</evidence>
<comment type="function">
    <text evidence="30">Catalyzes the reversible transfer of acyl groups from carnitine to coenzyme A (CoA) and regulates the acyl-CoA/CoA ratio. Also plays a crucial role in the transport of fatty acids for beta-oxidation. Responsible for the synthesis of short- and branched-chain acylcarnitines. Active towards some branched-chain amino acid oxidation pathway (BCAAO) intermediates. Trans-2-enoyl-CoAs and 2-methylacyl-CoAs are poor substrates.</text>
</comment>
<keyword evidence="11" id="KW-0007">Acetylation</keyword>
<keyword evidence="10" id="KW-0276">Fatty acid metabolism</keyword>
<evidence type="ECO:0000256" key="23">
    <source>
        <dbReference type="ARBA" id="ARBA00051534"/>
    </source>
</evidence>
<dbReference type="GO" id="GO:0006631">
    <property type="term" value="P:fatty acid metabolic process"/>
    <property type="evidence" value="ECO:0007669"/>
    <property type="project" value="UniProtKB-KW"/>
</dbReference>
<dbReference type="PROSITE" id="PS00440">
    <property type="entry name" value="ACYLTRANSF_C_2"/>
    <property type="match status" value="1"/>
</dbReference>
<evidence type="ECO:0000256" key="33">
    <source>
        <dbReference type="ARBA" id="ARBA00074976"/>
    </source>
</evidence>
<keyword evidence="16 36" id="KW-0012">Acyltransferase</keyword>
<comment type="catalytic activity">
    <reaction evidence="26">
        <text>hexanoyl-CoA + (R)-carnitine = O-hexanoyl-(R)-carnitine + CoA</text>
        <dbReference type="Rhea" id="RHEA:44972"/>
        <dbReference type="ChEBI" id="CHEBI:16347"/>
        <dbReference type="ChEBI" id="CHEBI:57287"/>
        <dbReference type="ChEBI" id="CHEBI:62620"/>
        <dbReference type="ChEBI" id="CHEBI:84834"/>
    </reaction>
    <physiologicalReaction direction="left-to-right" evidence="26">
        <dbReference type="Rhea" id="RHEA:44973"/>
    </physiologicalReaction>
</comment>
<keyword evidence="7 36" id="KW-0808">Transferase</keyword>
<keyword evidence="9" id="KW-0256">Endoplasmic reticulum</keyword>
<dbReference type="Gene3D" id="3.30.559.70">
    <property type="entry name" value="Choline/Carnitine o-acyltransferase, domain 2"/>
    <property type="match status" value="1"/>
</dbReference>
<keyword evidence="39" id="KW-1185">Reference proteome</keyword>
<keyword evidence="15" id="KW-0576">Peroxisome</keyword>
<evidence type="ECO:0000256" key="34">
    <source>
        <dbReference type="ARBA" id="ARBA00079830"/>
    </source>
</evidence>
<evidence type="ECO:0000313" key="38">
    <source>
        <dbReference type="EMBL" id="PVD21630.1"/>
    </source>
</evidence>
<dbReference type="InterPro" id="IPR023213">
    <property type="entry name" value="CAT-like_dom_sf"/>
</dbReference>
<dbReference type="Proteomes" id="UP000245119">
    <property type="component" value="Linkage Group LG11"/>
</dbReference>
<comment type="catalytic activity">
    <reaction evidence="29">
        <text>propanoyl-CoA + (R)-carnitine = O-propanoyl-(R)-carnitine + CoA</text>
        <dbReference type="Rhea" id="RHEA:44976"/>
        <dbReference type="ChEBI" id="CHEBI:16347"/>
        <dbReference type="ChEBI" id="CHEBI:53210"/>
        <dbReference type="ChEBI" id="CHEBI:57287"/>
        <dbReference type="ChEBI" id="CHEBI:57392"/>
    </reaction>
    <physiologicalReaction direction="left-to-right" evidence="29">
        <dbReference type="Rhea" id="RHEA:44977"/>
    </physiologicalReaction>
</comment>
<evidence type="ECO:0000256" key="3">
    <source>
        <dbReference type="ARBA" id="ARBA00004443"/>
    </source>
</evidence>
<comment type="catalytic activity">
    <reaction evidence="22">
        <text>octanoyl-CoA + (R)-carnitine = O-octanoyl-(R)-carnitine + CoA</text>
        <dbReference type="Rhea" id="RHEA:17177"/>
        <dbReference type="ChEBI" id="CHEBI:16347"/>
        <dbReference type="ChEBI" id="CHEBI:18102"/>
        <dbReference type="ChEBI" id="CHEBI:57287"/>
        <dbReference type="ChEBI" id="CHEBI:57386"/>
        <dbReference type="EC" id="2.3.1.137"/>
    </reaction>
    <physiologicalReaction direction="left-to-right" evidence="22">
        <dbReference type="Rhea" id="RHEA:17178"/>
    </physiologicalReaction>
</comment>
<comment type="catalytic activity">
    <reaction evidence="17">
        <text>decanoyl-CoA + (R)-carnitine = O-decanoyl-(R)-carnitine + CoA</text>
        <dbReference type="Rhea" id="RHEA:44828"/>
        <dbReference type="ChEBI" id="CHEBI:16347"/>
        <dbReference type="ChEBI" id="CHEBI:28717"/>
        <dbReference type="ChEBI" id="CHEBI:57287"/>
        <dbReference type="ChEBI" id="CHEBI:61430"/>
    </reaction>
    <physiologicalReaction direction="left-to-right" evidence="17">
        <dbReference type="Rhea" id="RHEA:44829"/>
    </physiologicalReaction>
</comment>
<evidence type="ECO:0000256" key="13">
    <source>
        <dbReference type="ARBA" id="ARBA00023128"/>
    </source>
</evidence>
<reference evidence="38 39" key="1">
    <citation type="submission" date="2018-04" db="EMBL/GenBank/DDBJ databases">
        <title>The genome of golden apple snail Pomacea canaliculata provides insight into stress tolerance and invasive adaptation.</title>
        <authorList>
            <person name="Liu C."/>
            <person name="Liu B."/>
            <person name="Ren Y."/>
            <person name="Zhang Y."/>
            <person name="Wang H."/>
            <person name="Li S."/>
            <person name="Jiang F."/>
            <person name="Yin L."/>
            <person name="Zhang G."/>
            <person name="Qian W."/>
            <person name="Fan W."/>
        </authorList>
    </citation>
    <scope>NUCLEOTIDE SEQUENCE [LARGE SCALE GENOMIC DNA]</scope>
    <source>
        <strain evidence="38">SZHN2017</strain>
        <tissue evidence="38">Muscle</tissue>
    </source>
</reference>
<gene>
    <name evidence="38" type="ORF">C0Q70_17429</name>
</gene>
<dbReference type="EC" id="2.3.1.7" evidence="32"/>
<accession>A0A2T7NKC8</accession>
<evidence type="ECO:0000259" key="37">
    <source>
        <dbReference type="Pfam" id="PF00755"/>
    </source>
</evidence>
<dbReference type="SUPFAM" id="SSF52777">
    <property type="entry name" value="CoA-dependent acyltransferases"/>
    <property type="match status" value="2"/>
</dbReference>
<evidence type="ECO:0000256" key="11">
    <source>
        <dbReference type="ARBA" id="ARBA00022990"/>
    </source>
</evidence>
<evidence type="ECO:0000256" key="26">
    <source>
        <dbReference type="ARBA" id="ARBA00051962"/>
    </source>
</evidence>
<dbReference type="PROSITE" id="PS00439">
    <property type="entry name" value="ACYLTRANSF_C_1"/>
    <property type="match status" value="1"/>
</dbReference>
<sequence length="608" mass="68241">MLDNIKVVPRGRMFSVQYSLPRLPVPPLQQTLDKYLRSVRPLVTDEEFKTTQKIVQKFLKSPGPELQAFLEKKAANETNWLSEWWRNVAYLDYRVPLVVNFNPAVTFPQQAYRGKDEQLRFAAKIVAGVLDYKIMVDEQTLPVEMLGGKPLCMMQYYQIMSACRIPGIKKDSHEIFLSTNPDPPKHICVIHNNHIFSMDVYGLKGKPLNVSQLYKQLKDIVSQSQYPATPVGLLTSLDRDTWGSIYHEMIKDKTSKVSLKQIHRSIFVLCLDKPIPKGKNIQSSIAREMLHGDGEDLNSGNRWFDKTLQFIVGADGACGLNYEHTSAEGPPVAALLDHVLDFVGKNVESGLPAAEPKPSQKLTFNIPSKVSGAIELAAKEMESLVKDVQVTISKFESFGKNFIKGCRLSPDAFIQLALQLAYYRMHNRPCATYETASLRQFQLGRTETIRSCSVESLEFTQGMQNASLPDKVKVALLKEAVKAHRKYTDEAVKGQGVDRHLLGLKLAALENGYDVPELYLDTSFKESTYYKLSTSQVGAKHNMVMLFGPAVPDGYGLCYNPQDTKIFFSVTSYHVCSETNSEKLSAAIKQSLVDMQALLNRVPPDSKL</sequence>
<comment type="catalytic activity">
    <reaction evidence="21">
        <text>4,8-dimethylnonanoyl-CoA + (R)-carnitine = O-4,8-dimethylnonanoyl-(R)-carnitine + CoA</text>
        <dbReference type="Rhea" id="RHEA:44860"/>
        <dbReference type="ChEBI" id="CHEBI:16347"/>
        <dbReference type="ChEBI" id="CHEBI:57287"/>
        <dbReference type="ChEBI" id="CHEBI:77061"/>
        <dbReference type="ChEBI" id="CHEBI:84654"/>
    </reaction>
    <physiologicalReaction direction="left-to-right" evidence="21">
        <dbReference type="Rhea" id="RHEA:44861"/>
    </physiologicalReaction>
</comment>
<dbReference type="GO" id="GO:0008458">
    <property type="term" value="F:carnitine O-octanoyltransferase activity"/>
    <property type="evidence" value="ECO:0007669"/>
    <property type="project" value="UniProtKB-EC"/>
</dbReference>
<evidence type="ECO:0000256" key="18">
    <source>
        <dbReference type="ARBA" id="ARBA00050207"/>
    </source>
</evidence>
<evidence type="ECO:0000256" key="17">
    <source>
        <dbReference type="ARBA" id="ARBA00050133"/>
    </source>
</evidence>
<dbReference type="PANTHER" id="PTHR22589">
    <property type="entry name" value="CARNITINE O-ACYLTRANSFERASE"/>
    <property type="match status" value="1"/>
</dbReference>
<evidence type="ECO:0000256" key="8">
    <source>
        <dbReference type="ARBA" id="ARBA00022792"/>
    </source>
</evidence>
<evidence type="ECO:0000256" key="9">
    <source>
        <dbReference type="ARBA" id="ARBA00022824"/>
    </source>
</evidence>
<evidence type="ECO:0000256" key="6">
    <source>
        <dbReference type="ARBA" id="ARBA00022448"/>
    </source>
</evidence>
<evidence type="ECO:0000256" key="24">
    <source>
        <dbReference type="ARBA" id="ARBA00051554"/>
    </source>
</evidence>
<dbReference type="FunFam" id="3.30.559.70:FF:000002">
    <property type="entry name" value="Carnitine O-acetyltransferase"/>
    <property type="match status" value="1"/>
</dbReference>
<dbReference type="InterPro" id="IPR000542">
    <property type="entry name" value="Carn_acyl_trans"/>
</dbReference>
<dbReference type="GO" id="GO:0005783">
    <property type="term" value="C:endoplasmic reticulum"/>
    <property type="evidence" value="ECO:0007669"/>
    <property type="project" value="UniProtKB-SubCell"/>
</dbReference>
<dbReference type="GO" id="GO:0005777">
    <property type="term" value="C:peroxisome"/>
    <property type="evidence" value="ECO:0007669"/>
    <property type="project" value="UniProtKB-SubCell"/>
</dbReference>
<evidence type="ECO:0000256" key="29">
    <source>
        <dbReference type="ARBA" id="ARBA00053012"/>
    </source>
</evidence>
<comment type="catalytic activity">
    <reaction evidence="19">
        <text>butanoyl-CoA + (R)-carnitine = O-butanoyl-(R)-carnitine + CoA</text>
        <dbReference type="Rhea" id="RHEA:44980"/>
        <dbReference type="ChEBI" id="CHEBI:16347"/>
        <dbReference type="ChEBI" id="CHEBI:21949"/>
        <dbReference type="ChEBI" id="CHEBI:57287"/>
        <dbReference type="ChEBI" id="CHEBI:57371"/>
    </reaction>
    <physiologicalReaction direction="left-to-right" evidence="19">
        <dbReference type="Rhea" id="RHEA:44981"/>
    </physiologicalReaction>
</comment>
<evidence type="ECO:0000256" key="2">
    <source>
        <dbReference type="ARBA" id="ARBA00004275"/>
    </source>
</evidence>
<organism evidence="38 39">
    <name type="scientific">Pomacea canaliculata</name>
    <name type="common">Golden apple snail</name>
    <dbReference type="NCBI Taxonomy" id="400727"/>
    <lineage>
        <taxon>Eukaryota</taxon>
        <taxon>Metazoa</taxon>
        <taxon>Spiralia</taxon>
        <taxon>Lophotrochozoa</taxon>
        <taxon>Mollusca</taxon>
        <taxon>Gastropoda</taxon>
        <taxon>Caenogastropoda</taxon>
        <taxon>Architaenioglossa</taxon>
        <taxon>Ampullarioidea</taxon>
        <taxon>Ampullariidae</taxon>
        <taxon>Pomacea</taxon>
    </lineage>
</organism>
<comment type="catalytic activity">
    <reaction evidence="20">
        <text>3-hydroxybutanoyl-CoA + (R)-carnitine = O-3-hydroxybutanoyl-(R)-carnitine + CoA</text>
        <dbReference type="Rhea" id="RHEA:45000"/>
        <dbReference type="ChEBI" id="CHEBI:16347"/>
        <dbReference type="ChEBI" id="CHEBI:57287"/>
        <dbReference type="ChEBI" id="CHEBI:78611"/>
        <dbReference type="ChEBI" id="CHEBI:84842"/>
    </reaction>
    <physiologicalReaction direction="left-to-right" evidence="20">
        <dbReference type="Rhea" id="RHEA:45001"/>
    </physiologicalReaction>
</comment>
<evidence type="ECO:0000256" key="12">
    <source>
        <dbReference type="ARBA" id="ARBA00023098"/>
    </source>
</evidence>
<evidence type="ECO:0000256" key="20">
    <source>
        <dbReference type="ARBA" id="ARBA00050860"/>
    </source>
</evidence>
<evidence type="ECO:0000256" key="32">
    <source>
        <dbReference type="ARBA" id="ARBA00066910"/>
    </source>
</evidence>
<evidence type="ECO:0000256" key="19">
    <source>
        <dbReference type="ARBA" id="ARBA00050851"/>
    </source>
</evidence>